<keyword evidence="2 7" id="KW-0418">Kinase</keyword>
<dbReference type="SMART" id="SM00387">
    <property type="entry name" value="HATPase_c"/>
    <property type="match status" value="1"/>
</dbReference>
<dbReference type="STRING" id="1385515.GCA_000423325_01356"/>
<feature type="domain" description="Histidine kinase/HSP90-like ATPase" evidence="6">
    <location>
        <begin position="300"/>
        <end position="389"/>
    </location>
</feature>
<dbReference type="Gene3D" id="3.30.565.10">
    <property type="entry name" value="Histidine kinase-like ATPase, C-terminal domain"/>
    <property type="match status" value="1"/>
</dbReference>
<feature type="transmembrane region" description="Helical" evidence="5">
    <location>
        <begin position="92"/>
        <end position="119"/>
    </location>
</feature>
<dbReference type="Pfam" id="PF02518">
    <property type="entry name" value="HATPase_c"/>
    <property type="match status" value="1"/>
</dbReference>
<feature type="region of interest" description="Disordered" evidence="4">
    <location>
        <begin position="386"/>
        <end position="422"/>
    </location>
</feature>
<feature type="transmembrane region" description="Helical" evidence="5">
    <location>
        <begin position="157"/>
        <end position="175"/>
    </location>
</feature>
<dbReference type="CDD" id="cd16917">
    <property type="entry name" value="HATPase_UhpB-NarQ-NarX-like"/>
    <property type="match status" value="1"/>
</dbReference>
<evidence type="ECO:0000313" key="7">
    <source>
        <dbReference type="EMBL" id="KGO97938.1"/>
    </source>
</evidence>
<sequence length="422" mass="44975">MHRPGTRAVATLRSWLSPAPDSVLAAVSRQGRSPWSEWVHLLWSAWVFLTPSFSPAGYDARWLALTLLSYPVFLLLYALALLRPESRMWRPALGMVGLAVVLLPWYPAGLSYFVFGCVMLRGTGHGSLGRYLATLMVLNAGLIALALALGYPLQVVGWLPLVTFIIGLVVHADAVNRRKDAALKLSQEEVRRLATAAERERIGRDLHDLLGHTLSLVALKSDLAARLVERDPVRARDEISEVSRVSREALAQVRSAVAGIRSAGIAAELASARLLLECGGVSMHHDVDDSGLEGVVLPAPVETALAMALREAATNIQRHAGATRAEVTLRVERGEAVLRIVDDGRGGAHVAGNGLAGMRERVEALGGSLRIDSPRRRGTTVEVRVPVSTGAPGPAHEVDEGTPQSGRQATAGGVVAAGGPMP</sequence>
<dbReference type="OrthoDB" id="9797605at2"/>
<dbReference type="GO" id="GO:0016020">
    <property type="term" value="C:membrane"/>
    <property type="evidence" value="ECO:0007669"/>
    <property type="project" value="InterPro"/>
</dbReference>
<dbReference type="PANTHER" id="PTHR24421">
    <property type="entry name" value="NITRATE/NITRITE SENSOR PROTEIN NARX-RELATED"/>
    <property type="match status" value="1"/>
</dbReference>
<organism evidence="7 8">
    <name type="scientific">Lysobacter defluvii IMMIB APB-9 = DSM 18482</name>
    <dbReference type="NCBI Taxonomy" id="1385515"/>
    <lineage>
        <taxon>Bacteria</taxon>
        <taxon>Pseudomonadati</taxon>
        <taxon>Pseudomonadota</taxon>
        <taxon>Gammaproteobacteria</taxon>
        <taxon>Lysobacterales</taxon>
        <taxon>Lysobacteraceae</taxon>
        <taxon>Novilysobacter</taxon>
    </lineage>
</organism>
<keyword evidence="5" id="KW-0472">Membrane</keyword>
<feature type="transmembrane region" description="Helical" evidence="5">
    <location>
        <begin position="131"/>
        <end position="151"/>
    </location>
</feature>
<dbReference type="Gene3D" id="1.20.5.1930">
    <property type="match status" value="1"/>
</dbReference>
<dbReference type="GO" id="GO:0000155">
    <property type="term" value="F:phosphorelay sensor kinase activity"/>
    <property type="evidence" value="ECO:0007669"/>
    <property type="project" value="InterPro"/>
</dbReference>
<comment type="caution">
    <text evidence="7">The sequence shown here is derived from an EMBL/GenBank/DDBJ whole genome shotgun (WGS) entry which is preliminary data.</text>
</comment>
<protein>
    <submittedName>
        <fullName evidence="7">Histidine kinase</fullName>
    </submittedName>
</protein>
<keyword evidence="1" id="KW-0808">Transferase</keyword>
<feature type="transmembrane region" description="Helical" evidence="5">
    <location>
        <begin position="60"/>
        <end position="80"/>
    </location>
</feature>
<gene>
    <name evidence="7" type="ORF">N791_05585</name>
</gene>
<keyword evidence="3" id="KW-0902">Two-component regulatory system</keyword>
<evidence type="ECO:0000259" key="6">
    <source>
        <dbReference type="SMART" id="SM00387"/>
    </source>
</evidence>
<evidence type="ECO:0000256" key="4">
    <source>
        <dbReference type="SAM" id="MobiDB-lite"/>
    </source>
</evidence>
<evidence type="ECO:0000256" key="1">
    <source>
        <dbReference type="ARBA" id="ARBA00022679"/>
    </source>
</evidence>
<dbReference type="PANTHER" id="PTHR24421:SF63">
    <property type="entry name" value="SENSOR HISTIDINE KINASE DESK"/>
    <property type="match status" value="1"/>
</dbReference>
<keyword evidence="5" id="KW-0812">Transmembrane</keyword>
<evidence type="ECO:0000256" key="2">
    <source>
        <dbReference type="ARBA" id="ARBA00022777"/>
    </source>
</evidence>
<dbReference type="InterPro" id="IPR011712">
    <property type="entry name" value="Sig_transdc_His_kin_sub3_dim/P"/>
</dbReference>
<dbReference type="RefSeq" id="WP_081677777.1">
    <property type="nucleotide sequence ID" value="NZ_AUHT01000007.1"/>
</dbReference>
<dbReference type="Pfam" id="PF07730">
    <property type="entry name" value="HisKA_3"/>
    <property type="match status" value="1"/>
</dbReference>
<feature type="compositionally biased region" description="Low complexity" evidence="4">
    <location>
        <begin position="409"/>
        <end position="422"/>
    </location>
</feature>
<evidence type="ECO:0000313" key="8">
    <source>
        <dbReference type="Proteomes" id="UP000030003"/>
    </source>
</evidence>
<dbReference type="EMBL" id="AVBH01000164">
    <property type="protein sequence ID" value="KGO97938.1"/>
    <property type="molecule type" value="Genomic_DNA"/>
</dbReference>
<dbReference type="AlphaFoldDB" id="A0A0A0M4L2"/>
<keyword evidence="8" id="KW-1185">Reference proteome</keyword>
<evidence type="ECO:0000256" key="5">
    <source>
        <dbReference type="SAM" id="Phobius"/>
    </source>
</evidence>
<evidence type="ECO:0000256" key="3">
    <source>
        <dbReference type="ARBA" id="ARBA00023012"/>
    </source>
</evidence>
<dbReference type="Proteomes" id="UP000030003">
    <property type="component" value="Unassembled WGS sequence"/>
</dbReference>
<dbReference type="SUPFAM" id="SSF55874">
    <property type="entry name" value="ATPase domain of HSP90 chaperone/DNA topoisomerase II/histidine kinase"/>
    <property type="match status" value="1"/>
</dbReference>
<dbReference type="GO" id="GO:0046983">
    <property type="term" value="F:protein dimerization activity"/>
    <property type="evidence" value="ECO:0007669"/>
    <property type="project" value="InterPro"/>
</dbReference>
<name>A0A0A0M4L2_9GAMM</name>
<dbReference type="eggNOG" id="COG4585">
    <property type="taxonomic scope" value="Bacteria"/>
</dbReference>
<dbReference type="InterPro" id="IPR003594">
    <property type="entry name" value="HATPase_dom"/>
</dbReference>
<accession>A0A0A0M4L2</accession>
<keyword evidence="5" id="KW-1133">Transmembrane helix</keyword>
<dbReference type="InterPro" id="IPR036890">
    <property type="entry name" value="HATPase_C_sf"/>
</dbReference>
<reference evidence="7 8" key="1">
    <citation type="submission" date="2013-08" db="EMBL/GenBank/DDBJ databases">
        <title>Genomic analysis of Lysobacter defluvii.</title>
        <authorList>
            <person name="Wang Q."/>
            <person name="Wang G."/>
        </authorList>
    </citation>
    <scope>NUCLEOTIDE SEQUENCE [LARGE SCALE GENOMIC DNA]</scope>
    <source>
        <strain evidence="7 8">IMMIB APB-9</strain>
    </source>
</reference>
<proteinExistence type="predicted"/>
<dbReference type="InterPro" id="IPR050482">
    <property type="entry name" value="Sensor_HK_TwoCompSys"/>
</dbReference>